<dbReference type="GO" id="GO:0046872">
    <property type="term" value="F:metal ion binding"/>
    <property type="evidence" value="ECO:0007669"/>
    <property type="project" value="UniProtKB-KW"/>
</dbReference>
<dbReference type="PRINTS" id="PR01703">
    <property type="entry name" value="MNSODISMTASE"/>
</dbReference>
<feature type="chain" id="PRO_5003919292" description="Superoxide dismutase" evidence="7">
    <location>
        <begin position="29"/>
        <end position="251"/>
    </location>
</feature>
<dbReference type="Pfam" id="PF02777">
    <property type="entry name" value="Sod_Fe_C"/>
    <property type="match status" value="1"/>
</dbReference>
<dbReference type="RefSeq" id="WP_006023525.1">
    <property type="nucleotide sequence ID" value="NZ_KB375284.1"/>
</dbReference>
<comment type="similarity">
    <text evidence="1 6">Belongs to the iron/manganese superoxide dismutase family.</text>
</comment>
<dbReference type="InterPro" id="IPR001189">
    <property type="entry name" value="Mn/Fe_SOD"/>
</dbReference>
<gene>
    <name evidence="10" type="ORF">HMPREF9695_04822</name>
</gene>
<keyword evidence="11" id="KW-1185">Reference proteome</keyword>
<feature type="binding site" evidence="5">
    <location>
        <position position="207"/>
    </location>
    <ligand>
        <name>Mn(2+)</name>
        <dbReference type="ChEBI" id="CHEBI:29035"/>
    </ligand>
</feature>
<dbReference type="EC" id="1.15.1.1" evidence="2 6"/>
<dbReference type="PIRSF" id="PIRSF000349">
    <property type="entry name" value="SODismutase"/>
    <property type="match status" value="1"/>
</dbReference>
<evidence type="ECO:0000256" key="6">
    <source>
        <dbReference type="RuleBase" id="RU000414"/>
    </source>
</evidence>
<dbReference type="GO" id="GO:0004784">
    <property type="term" value="F:superoxide dismutase activity"/>
    <property type="evidence" value="ECO:0007669"/>
    <property type="project" value="UniProtKB-EC"/>
</dbReference>
<dbReference type="PATRIC" id="fig|883078.3.peg.4982"/>
<reference evidence="10 11" key="1">
    <citation type="submission" date="2012-04" db="EMBL/GenBank/DDBJ databases">
        <title>The Genome Sequence of Afipia broomeae ATCC 49717.</title>
        <authorList>
            <consortium name="The Broad Institute Genome Sequencing Platform"/>
            <person name="Earl A."/>
            <person name="Ward D."/>
            <person name="Feldgarden M."/>
            <person name="Gevers D."/>
            <person name="Huys G."/>
            <person name="Walker B."/>
            <person name="Young S.K."/>
            <person name="Zeng Q."/>
            <person name="Gargeya S."/>
            <person name="Fitzgerald M."/>
            <person name="Haas B."/>
            <person name="Abouelleil A."/>
            <person name="Alvarado L."/>
            <person name="Arachchi H.M."/>
            <person name="Berlin A."/>
            <person name="Chapman S.B."/>
            <person name="Goldberg J."/>
            <person name="Griggs A."/>
            <person name="Gujja S."/>
            <person name="Hansen M."/>
            <person name="Howarth C."/>
            <person name="Imamovic A."/>
            <person name="Larimer J."/>
            <person name="McCowen C."/>
            <person name="Montmayeur A."/>
            <person name="Murphy C."/>
            <person name="Neiman D."/>
            <person name="Pearson M."/>
            <person name="Priest M."/>
            <person name="Roberts A."/>
            <person name="Saif S."/>
            <person name="Shea T."/>
            <person name="Sisk P."/>
            <person name="Sykes S."/>
            <person name="Wortman J."/>
            <person name="Nusbaum C."/>
            <person name="Birren B."/>
        </authorList>
    </citation>
    <scope>NUCLEOTIDE SEQUENCE [LARGE SCALE GENOMIC DNA]</scope>
    <source>
        <strain evidence="10 11">ATCC 49717</strain>
    </source>
</reference>
<dbReference type="InterPro" id="IPR019832">
    <property type="entry name" value="Mn/Fe_SOD_C"/>
</dbReference>
<evidence type="ECO:0000256" key="4">
    <source>
        <dbReference type="ARBA" id="ARBA00023002"/>
    </source>
</evidence>
<comment type="catalytic activity">
    <reaction evidence="6">
        <text>2 superoxide + 2 H(+) = H2O2 + O2</text>
        <dbReference type="Rhea" id="RHEA:20696"/>
        <dbReference type="ChEBI" id="CHEBI:15378"/>
        <dbReference type="ChEBI" id="CHEBI:15379"/>
        <dbReference type="ChEBI" id="CHEBI:16240"/>
        <dbReference type="ChEBI" id="CHEBI:18421"/>
        <dbReference type="EC" id="1.15.1.1"/>
    </reaction>
</comment>
<accession>K8NX47</accession>
<keyword evidence="4 6" id="KW-0560">Oxidoreductase</keyword>
<dbReference type="AlphaFoldDB" id="K8NX47"/>
<evidence type="ECO:0000256" key="3">
    <source>
        <dbReference type="ARBA" id="ARBA00022723"/>
    </source>
</evidence>
<sequence>MSSISRRHLMTAAAGLTASVAAPRIVFAQAAPAPAAPAAAPAAGPFVLPPLTYAPNALEPHIDAKTMEIHHDRHHQAFITNLNNLAKTNPQLGTTAVENILGNINALDDSIKFAVRNNLGGHANHTMFWQIMGPDGGKPEGEVLAAIDRDLGGMEKFQTEFNAAGGRQFGSGWVFVTVTKDGKLAIETRPNQDNPMMDGKRVLMGNDVWEHAYYLNYQNRRADYLKAWWNTVNWKKISERYAAAKAGTLGV</sequence>
<evidence type="ECO:0000256" key="1">
    <source>
        <dbReference type="ARBA" id="ARBA00008714"/>
    </source>
</evidence>
<evidence type="ECO:0000259" key="9">
    <source>
        <dbReference type="Pfam" id="PF02777"/>
    </source>
</evidence>
<keyword evidence="7" id="KW-0732">Signal</keyword>
<feature type="binding site" evidence="5">
    <location>
        <position position="211"/>
    </location>
    <ligand>
        <name>Mn(2+)</name>
        <dbReference type="ChEBI" id="CHEBI:29035"/>
    </ligand>
</feature>
<dbReference type="HOGENOM" id="CLU_031625_0_1_5"/>
<name>K8NX47_9BRAD</name>
<dbReference type="eggNOG" id="COG0605">
    <property type="taxonomic scope" value="Bacteria"/>
</dbReference>
<evidence type="ECO:0000313" key="10">
    <source>
        <dbReference type="EMBL" id="EKS34912.1"/>
    </source>
</evidence>
<feature type="domain" description="Manganese/iron superoxide dismutase N-terminal" evidence="8">
    <location>
        <begin position="46"/>
        <end position="132"/>
    </location>
</feature>
<dbReference type="SUPFAM" id="SSF54719">
    <property type="entry name" value="Fe,Mn superoxide dismutase (SOD), C-terminal domain"/>
    <property type="match status" value="1"/>
</dbReference>
<comment type="caution">
    <text evidence="10">The sequence shown here is derived from an EMBL/GenBank/DDBJ whole genome shotgun (WGS) entry which is preliminary data.</text>
</comment>
<dbReference type="Gene3D" id="1.10.287.990">
    <property type="entry name" value="Fe,Mn superoxide dismutase (SOD) domain"/>
    <property type="match status" value="1"/>
</dbReference>
<comment type="function">
    <text evidence="6">Destroys radicals which are normally produced within the cells and which are toxic to biological systems.</text>
</comment>
<feature type="domain" description="Manganese/iron superoxide dismutase C-terminal" evidence="9">
    <location>
        <begin position="139"/>
        <end position="240"/>
    </location>
</feature>
<dbReference type="EMBL" id="AGWX01000005">
    <property type="protein sequence ID" value="EKS34912.1"/>
    <property type="molecule type" value="Genomic_DNA"/>
</dbReference>
<evidence type="ECO:0000256" key="5">
    <source>
        <dbReference type="PIRSR" id="PIRSR000349-1"/>
    </source>
</evidence>
<dbReference type="PROSITE" id="PS00088">
    <property type="entry name" value="SOD_MN"/>
    <property type="match status" value="1"/>
</dbReference>
<dbReference type="InterPro" id="IPR006311">
    <property type="entry name" value="TAT_signal"/>
</dbReference>
<dbReference type="InterPro" id="IPR036314">
    <property type="entry name" value="SOD_C_sf"/>
</dbReference>
<dbReference type="InterPro" id="IPR019833">
    <property type="entry name" value="Mn/Fe_SOD_BS"/>
</dbReference>
<evidence type="ECO:0000259" key="8">
    <source>
        <dbReference type="Pfam" id="PF00081"/>
    </source>
</evidence>
<organism evidence="10 11">
    <name type="scientific">Afipia broomeae ATCC 49717</name>
    <dbReference type="NCBI Taxonomy" id="883078"/>
    <lineage>
        <taxon>Bacteria</taxon>
        <taxon>Pseudomonadati</taxon>
        <taxon>Pseudomonadota</taxon>
        <taxon>Alphaproteobacteria</taxon>
        <taxon>Hyphomicrobiales</taxon>
        <taxon>Nitrobacteraceae</taxon>
        <taxon>Afipia</taxon>
    </lineage>
</organism>
<feature type="signal peptide" evidence="7">
    <location>
        <begin position="1"/>
        <end position="28"/>
    </location>
</feature>
<dbReference type="GO" id="GO:0005737">
    <property type="term" value="C:cytoplasm"/>
    <property type="evidence" value="ECO:0007669"/>
    <property type="project" value="TreeGrafter"/>
</dbReference>
<feature type="binding site" evidence="5">
    <location>
        <position position="70"/>
    </location>
    <ligand>
        <name>Mn(2+)</name>
        <dbReference type="ChEBI" id="CHEBI:29035"/>
    </ligand>
</feature>
<dbReference type="Proteomes" id="UP000001096">
    <property type="component" value="Unassembled WGS sequence"/>
</dbReference>
<keyword evidence="3 5" id="KW-0479">Metal-binding</keyword>
<dbReference type="Pfam" id="PF00081">
    <property type="entry name" value="Sod_Fe_N"/>
    <property type="match status" value="1"/>
</dbReference>
<proteinExistence type="inferred from homology"/>
<dbReference type="PROSITE" id="PS51318">
    <property type="entry name" value="TAT"/>
    <property type="match status" value="1"/>
</dbReference>
<dbReference type="SUPFAM" id="SSF46609">
    <property type="entry name" value="Fe,Mn superoxide dismutase (SOD), N-terminal domain"/>
    <property type="match status" value="1"/>
</dbReference>
<dbReference type="PANTHER" id="PTHR43595:SF2">
    <property type="entry name" value="SMALL RIBOSOMAL SUBUNIT PROTEIN MS42"/>
    <property type="match status" value="1"/>
</dbReference>
<evidence type="ECO:0000313" key="11">
    <source>
        <dbReference type="Proteomes" id="UP000001096"/>
    </source>
</evidence>
<evidence type="ECO:0000256" key="2">
    <source>
        <dbReference type="ARBA" id="ARBA00012682"/>
    </source>
</evidence>
<dbReference type="PANTHER" id="PTHR43595">
    <property type="entry name" value="37S RIBOSOMAL PROTEIN S26, MITOCHONDRIAL"/>
    <property type="match status" value="1"/>
</dbReference>
<protein>
    <recommendedName>
        <fullName evidence="2 6">Superoxide dismutase</fullName>
        <ecNumber evidence="2 6">1.15.1.1</ecNumber>
    </recommendedName>
</protein>
<feature type="binding site" evidence="5">
    <location>
        <position position="125"/>
    </location>
    <ligand>
        <name>Mn(2+)</name>
        <dbReference type="ChEBI" id="CHEBI:29035"/>
    </ligand>
</feature>
<dbReference type="FunFam" id="3.55.40.20:FF:000004">
    <property type="entry name" value="Superoxide dismutase [Fe]"/>
    <property type="match status" value="1"/>
</dbReference>
<dbReference type="Gene3D" id="3.55.40.20">
    <property type="entry name" value="Iron/manganese superoxide dismutase, C-terminal domain"/>
    <property type="match status" value="1"/>
</dbReference>
<dbReference type="InterPro" id="IPR036324">
    <property type="entry name" value="Mn/Fe_SOD_N_sf"/>
</dbReference>
<evidence type="ECO:0000256" key="7">
    <source>
        <dbReference type="SAM" id="SignalP"/>
    </source>
</evidence>
<dbReference type="InterPro" id="IPR019831">
    <property type="entry name" value="Mn/Fe_SOD_N"/>
</dbReference>